<dbReference type="STRING" id="57704.SAMN04489793_3210"/>
<protein>
    <submittedName>
        <fullName evidence="1">Uncharacterized protein</fullName>
    </submittedName>
</protein>
<accession>A0A1H4VFC3</accession>
<dbReference type="AlphaFoldDB" id="A0A1H4VFC3"/>
<evidence type="ECO:0000313" key="2">
    <source>
        <dbReference type="Proteomes" id="UP000182241"/>
    </source>
</evidence>
<dbReference type="Proteomes" id="UP000182241">
    <property type="component" value="Unassembled WGS sequence"/>
</dbReference>
<evidence type="ECO:0000313" key="1">
    <source>
        <dbReference type="EMBL" id="SEC79697.1"/>
    </source>
</evidence>
<proteinExistence type="predicted"/>
<sequence length="73" mass="7959">MRKRTVFDMCESHANLDGGYRTAEIVCEGGPAYGSPCSPRPCRVLPGSDYFGESATDEVAAGWVRDWACNRKG</sequence>
<reference evidence="2" key="1">
    <citation type="submission" date="2016-10" db="EMBL/GenBank/DDBJ databases">
        <authorList>
            <person name="Varghese N."/>
            <person name="Submissions S."/>
        </authorList>
    </citation>
    <scope>NUCLEOTIDE SEQUENCE [LARGE SCALE GENOMIC DNA]</scope>
    <source>
        <strain evidence="2">DSM 44234</strain>
    </source>
</reference>
<gene>
    <name evidence="1" type="ORF">SAMN04489793_3210</name>
</gene>
<keyword evidence="2" id="KW-1185">Reference proteome</keyword>
<name>A0A1H4VFC3_TSUTY</name>
<dbReference type="OrthoDB" id="4762269at2"/>
<organism evidence="1 2">
    <name type="scientific">Tsukamurella tyrosinosolvens</name>
    <dbReference type="NCBI Taxonomy" id="57704"/>
    <lineage>
        <taxon>Bacteria</taxon>
        <taxon>Bacillati</taxon>
        <taxon>Actinomycetota</taxon>
        <taxon>Actinomycetes</taxon>
        <taxon>Mycobacteriales</taxon>
        <taxon>Tsukamurellaceae</taxon>
        <taxon>Tsukamurella</taxon>
    </lineage>
</organism>
<dbReference type="EMBL" id="FNSA01000003">
    <property type="protein sequence ID" value="SEC79697.1"/>
    <property type="molecule type" value="Genomic_DNA"/>
</dbReference>
<dbReference type="RefSeq" id="WP_139286206.1">
    <property type="nucleotide sequence ID" value="NZ_FNSA01000003.1"/>
</dbReference>